<dbReference type="PANTHER" id="PTHR10903">
    <property type="entry name" value="GTPASE, IMAP FAMILY MEMBER-RELATED"/>
    <property type="match status" value="1"/>
</dbReference>
<dbReference type="PROSITE" id="PS01358">
    <property type="entry name" value="ZF_RANBP2_1"/>
    <property type="match status" value="1"/>
</dbReference>
<proteinExistence type="inferred from homology"/>
<feature type="coiled-coil region" evidence="8">
    <location>
        <begin position="395"/>
        <end position="425"/>
    </location>
</feature>
<dbReference type="AlphaFoldDB" id="A0A8B6CKS8"/>
<dbReference type="Pfam" id="PF04548">
    <property type="entry name" value="AIG1"/>
    <property type="match status" value="1"/>
</dbReference>
<evidence type="ECO:0000256" key="1">
    <source>
        <dbReference type="ARBA" id="ARBA00008535"/>
    </source>
</evidence>
<evidence type="ECO:0000256" key="2">
    <source>
        <dbReference type="ARBA" id="ARBA00022723"/>
    </source>
</evidence>
<evidence type="ECO:0000256" key="5">
    <source>
        <dbReference type="ARBA" id="ARBA00022833"/>
    </source>
</evidence>
<dbReference type="InterPro" id="IPR001876">
    <property type="entry name" value="Znf_RanBP2"/>
</dbReference>
<evidence type="ECO:0000256" key="6">
    <source>
        <dbReference type="ARBA" id="ARBA00023134"/>
    </source>
</evidence>
<evidence type="ECO:0000259" key="10">
    <source>
        <dbReference type="PROSITE" id="PS51720"/>
    </source>
</evidence>
<gene>
    <name evidence="11" type="ORF">MGAL_10B004956</name>
</gene>
<keyword evidence="2" id="KW-0479">Metal-binding</keyword>
<comment type="similarity">
    <text evidence="1">Belongs to the TRAFAC class TrmE-Era-EngA-EngB-Septin-like GTPase superfamily. AIG1/Toc34/Toc159-like paraseptin GTPase family. IAN subfamily.</text>
</comment>
<dbReference type="PROSITE" id="PS50199">
    <property type="entry name" value="ZF_RANBP2_2"/>
    <property type="match status" value="1"/>
</dbReference>
<name>A0A8B6CKS8_MYTGA</name>
<evidence type="ECO:0000313" key="11">
    <source>
        <dbReference type="EMBL" id="VDI06251.1"/>
    </source>
</evidence>
<evidence type="ECO:0000313" key="12">
    <source>
        <dbReference type="Proteomes" id="UP000596742"/>
    </source>
</evidence>
<dbReference type="InterPro" id="IPR027417">
    <property type="entry name" value="P-loop_NTPase"/>
</dbReference>
<dbReference type="Gene3D" id="3.40.50.300">
    <property type="entry name" value="P-loop containing nucleotide triphosphate hydrolases"/>
    <property type="match status" value="1"/>
</dbReference>
<keyword evidence="6" id="KW-0342">GTP-binding</keyword>
<dbReference type="EMBL" id="UYJE01001905">
    <property type="protein sequence ID" value="VDI06251.1"/>
    <property type="molecule type" value="Genomic_DNA"/>
</dbReference>
<dbReference type="PROSITE" id="PS51720">
    <property type="entry name" value="G_AIG1"/>
    <property type="match status" value="1"/>
</dbReference>
<dbReference type="SUPFAM" id="SSF52540">
    <property type="entry name" value="P-loop containing nucleoside triphosphate hydrolases"/>
    <property type="match status" value="1"/>
</dbReference>
<keyword evidence="12" id="KW-1185">Reference proteome</keyword>
<sequence length="425" mass="49382">MEDQGAFGFDICSRDETGEQHIEETGWTCESCTFLNQCDSRYCQACYGIRMPNNHDDNMDAEPSYDDEILVWKCDECRHTNYVADKYCDMSSELCHDDIPITTLSQLTRRYKSAKTDCKWAEKNSPFANMEEDAERRILLIGKTGSGKSATGNNILNTNVFHSAVSGESVTEKCQVSQATRFGRMITVVDTPGLFDTRFTNRNISNELVKCTEMILPGPHAVVLVTRIGRFTKEEQDTVQYFVDHFGEGVFRYMIILFTRKDDLVKDNISLDQFIVDSTPELKSLLHKCNNRYISFDNKTDNASKEKQCTELILLINEMLLENDGHFFTNEMLMEAESSLQIRLIQIAEVEEEKQNEEINKIKRKERRKIRKELDSKIIETDELYCLKLTNEWETEDQNFNTRNLEREKERLENELKEAKQKLNN</sequence>
<evidence type="ECO:0000256" key="7">
    <source>
        <dbReference type="PROSITE-ProRule" id="PRU00322"/>
    </source>
</evidence>
<dbReference type="OrthoDB" id="8954335at2759"/>
<evidence type="ECO:0000259" key="9">
    <source>
        <dbReference type="PROSITE" id="PS50199"/>
    </source>
</evidence>
<evidence type="ECO:0000256" key="4">
    <source>
        <dbReference type="ARBA" id="ARBA00022771"/>
    </source>
</evidence>
<dbReference type="InterPro" id="IPR045058">
    <property type="entry name" value="GIMA/IAN/Toc"/>
</dbReference>
<keyword evidence="4 7" id="KW-0863">Zinc-finger</keyword>
<dbReference type="GO" id="GO:0005525">
    <property type="term" value="F:GTP binding"/>
    <property type="evidence" value="ECO:0007669"/>
    <property type="project" value="UniProtKB-KW"/>
</dbReference>
<feature type="domain" description="RanBP2-type" evidence="9">
    <location>
        <begin position="23"/>
        <end position="52"/>
    </location>
</feature>
<dbReference type="InterPro" id="IPR006703">
    <property type="entry name" value="G_AIG1"/>
</dbReference>
<reference evidence="11" key="1">
    <citation type="submission" date="2018-11" db="EMBL/GenBank/DDBJ databases">
        <authorList>
            <person name="Alioto T."/>
            <person name="Alioto T."/>
        </authorList>
    </citation>
    <scope>NUCLEOTIDE SEQUENCE</scope>
</reference>
<dbReference type="FunFam" id="3.40.50.300:FF:000366">
    <property type="entry name" value="GTPase, IMAP family member 2"/>
    <property type="match status" value="1"/>
</dbReference>
<evidence type="ECO:0000256" key="8">
    <source>
        <dbReference type="SAM" id="Coils"/>
    </source>
</evidence>
<keyword evidence="8" id="KW-0175">Coiled coil</keyword>
<organism evidence="11 12">
    <name type="scientific">Mytilus galloprovincialis</name>
    <name type="common">Mediterranean mussel</name>
    <dbReference type="NCBI Taxonomy" id="29158"/>
    <lineage>
        <taxon>Eukaryota</taxon>
        <taxon>Metazoa</taxon>
        <taxon>Spiralia</taxon>
        <taxon>Lophotrochozoa</taxon>
        <taxon>Mollusca</taxon>
        <taxon>Bivalvia</taxon>
        <taxon>Autobranchia</taxon>
        <taxon>Pteriomorphia</taxon>
        <taxon>Mytilida</taxon>
        <taxon>Mytiloidea</taxon>
        <taxon>Mytilidae</taxon>
        <taxon>Mytilinae</taxon>
        <taxon>Mytilus</taxon>
    </lineage>
</organism>
<protein>
    <submittedName>
        <fullName evidence="11">Uncharacterized protein</fullName>
    </submittedName>
</protein>
<dbReference type="GO" id="GO:0008270">
    <property type="term" value="F:zinc ion binding"/>
    <property type="evidence" value="ECO:0007669"/>
    <property type="project" value="UniProtKB-KW"/>
</dbReference>
<comment type="caution">
    <text evidence="11">The sequence shown here is derived from an EMBL/GenBank/DDBJ whole genome shotgun (WGS) entry which is preliminary data.</text>
</comment>
<keyword evidence="5" id="KW-0862">Zinc</keyword>
<accession>A0A8B6CKS8</accession>
<feature type="domain" description="AIG1-type G" evidence="10">
    <location>
        <begin position="133"/>
        <end position="337"/>
    </location>
</feature>
<keyword evidence="3" id="KW-0547">Nucleotide-binding</keyword>
<dbReference type="CDD" id="cd01852">
    <property type="entry name" value="AIG1"/>
    <property type="match status" value="1"/>
</dbReference>
<evidence type="ECO:0000256" key="3">
    <source>
        <dbReference type="ARBA" id="ARBA00022741"/>
    </source>
</evidence>
<dbReference type="Proteomes" id="UP000596742">
    <property type="component" value="Unassembled WGS sequence"/>
</dbReference>
<dbReference type="PANTHER" id="PTHR10903:SF184">
    <property type="entry name" value="GTP-BINDING PROTEIN A"/>
    <property type="match status" value="1"/>
</dbReference>